<evidence type="ECO:0000256" key="1">
    <source>
        <dbReference type="SAM" id="MobiDB-lite"/>
    </source>
</evidence>
<name>A0A174KRS4_BACUN</name>
<gene>
    <name evidence="2" type="ORF">ERS417307_03141</name>
</gene>
<dbReference type="EMBL" id="CYZF01000009">
    <property type="protein sequence ID" value="CUP12265.1"/>
    <property type="molecule type" value="Genomic_DNA"/>
</dbReference>
<dbReference type="Proteomes" id="UP000095419">
    <property type="component" value="Unassembled WGS sequence"/>
</dbReference>
<dbReference type="AlphaFoldDB" id="A0A174KRS4"/>
<evidence type="ECO:0000313" key="3">
    <source>
        <dbReference type="Proteomes" id="UP000095419"/>
    </source>
</evidence>
<reference evidence="2 3" key="1">
    <citation type="submission" date="2015-09" db="EMBL/GenBank/DDBJ databases">
        <authorList>
            <consortium name="Pathogen Informatics"/>
        </authorList>
    </citation>
    <scope>NUCLEOTIDE SEQUENCE [LARGE SCALE GENOMIC DNA]</scope>
    <source>
        <strain evidence="2 3">2789STDY5608791</strain>
    </source>
</reference>
<feature type="region of interest" description="Disordered" evidence="1">
    <location>
        <begin position="41"/>
        <end position="71"/>
    </location>
</feature>
<accession>A0A174KRS4</accession>
<proteinExistence type="predicted"/>
<evidence type="ECO:0000313" key="2">
    <source>
        <dbReference type="EMBL" id="CUP12265.1"/>
    </source>
</evidence>
<feature type="compositionally biased region" description="Basic residues" evidence="1">
    <location>
        <begin position="54"/>
        <end position="71"/>
    </location>
</feature>
<sequence length="71" mass="8587">MYIRFLLSHPRSRSFHREASTIQPSAFLKFDVAKLGRETRENKKMASTTDFHKSFKNKRLQKRRLYKERGK</sequence>
<protein>
    <submittedName>
        <fullName evidence="2">Uncharacterized protein</fullName>
    </submittedName>
</protein>
<organism evidence="2 3">
    <name type="scientific">Bacteroides uniformis</name>
    <dbReference type="NCBI Taxonomy" id="820"/>
    <lineage>
        <taxon>Bacteria</taxon>
        <taxon>Pseudomonadati</taxon>
        <taxon>Bacteroidota</taxon>
        <taxon>Bacteroidia</taxon>
        <taxon>Bacteroidales</taxon>
        <taxon>Bacteroidaceae</taxon>
        <taxon>Bacteroides</taxon>
    </lineage>
</organism>